<protein>
    <submittedName>
        <fullName evidence="1">Uncharacterized protein</fullName>
    </submittedName>
</protein>
<accession>A0A2T1LXB1</accession>
<name>A0A2T1LXB1_9CHRO</name>
<gene>
    <name evidence="1" type="ORF">C7H19_12765</name>
</gene>
<dbReference type="EMBL" id="PXOH01000012">
    <property type="protein sequence ID" value="PSF36832.1"/>
    <property type="molecule type" value="Genomic_DNA"/>
</dbReference>
<reference evidence="1 2" key="2">
    <citation type="submission" date="2018-03" db="EMBL/GenBank/DDBJ databases">
        <authorList>
            <person name="Keele B.F."/>
        </authorList>
    </citation>
    <scope>NUCLEOTIDE SEQUENCE [LARGE SCALE GENOMIC DNA]</scope>
    <source>
        <strain evidence="1 2">CCALA 016</strain>
    </source>
</reference>
<dbReference type="Proteomes" id="UP000239001">
    <property type="component" value="Unassembled WGS sequence"/>
</dbReference>
<keyword evidence="2" id="KW-1185">Reference proteome</keyword>
<dbReference type="AlphaFoldDB" id="A0A2T1LXB1"/>
<proteinExistence type="predicted"/>
<reference evidence="1 2" key="1">
    <citation type="submission" date="2018-03" db="EMBL/GenBank/DDBJ databases">
        <title>The ancient ancestry and fast evolution of plastids.</title>
        <authorList>
            <person name="Moore K.R."/>
            <person name="Magnabosco C."/>
            <person name="Momper L."/>
            <person name="Gold D.A."/>
            <person name="Bosak T."/>
            <person name="Fournier G.P."/>
        </authorList>
    </citation>
    <scope>NUCLEOTIDE SEQUENCE [LARGE SCALE GENOMIC DNA]</scope>
    <source>
        <strain evidence="1 2">CCALA 016</strain>
    </source>
</reference>
<evidence type="ECO:0000313" key="2">
    <source>
        <dbReference type="Proteomes" id="UP000239001"/>
    </source>
</evidence>
<comment type="caution">
    <text evidence="1">The sequence shown here is derived from an EMBL/GenBank/DDBJ whole genome shotgun (WGS) entry which is preliminary data.</text>
</comment>
<dbReference type="OrthoDB" id="561517at2"/>
<sequence length="109" mass="13064">MEQFYPCQIVCLEHQNYLLYSEVIQVILQRESCWVRPLLLVFHLDQDDSQDVFDVRCVSDLIFPFNFFRPALDTEVIPLLSQLSKLDLSPQEEQLSRSKFQELLKEIWR</sequence>
<organism evidence="1 2">
    <name type="scientific">Aphanothece hegewaldii CCALA 016</name>
    <dbReference type="NCBI Taxonomy" id="2107694"/>
    <lineage>
        <taxon>Bacteria</taxon>
        <taxon>Bacillati</taxon>
        <taxon>Cyanobacteriota</taxon>
        <taxon>Cyanophyceae</taxon>
        <taxon>Oscillatoriophycideae</taxon>
        <taxon>Chroococcales</taxon>
        <taxon>Aphanothecaceae</taxon>
        <taxon>Aphanothece</taxon>
    </lineage>
</organism>
<evidence type="ECO:0000313" key="1">
    <source>
        <dbReference type="EMBL" id="PSF36832.1"/>
    </source>
</evidence>
<dbReference type="RefSeq" id="WP_106457263.1">
    <property type="nucleotide sequence ID" value="NZ_PXOH01000012.1"/>
</dbReference>